<evidence type="ECO:0000313" key="2">
    <source>
        <dbReference type="EMBL" id="HAV91714.1"/>
    </source>
</evidence>
<sequence length="437" mass="49478">MSKAWILSVDMGYGHQRAAYPLTELNSEGVLTANNDYIESDKERILWRITQSGYETISRMKSIPLIGNSIFGMYVKLQDIAPFYPFNVDEKPNGNVQSAKNLIRMGLCRGILNHVASEDIPIITTHFMPTLAADYNGFKRIYSVITDTDINRVWVSSDPKKSNITFLSPCRHATMRLLKYGVPPENIYITGFPLPKENIGGLDQKILKRDLAARIKKLDPMGKFLKVYKKVLEENLGEIPEKVDRPLTICFMVGGAGAQSDIGINVVKSLKNRIMNGEVRVNLVAGIRENVKDYFKKELKKIGLDSNCLGCLNIIYAKTKMEYFKMFNQELHNTDILWTKPSELSFYTALGIPIIIAPPVGAHEHFNDNWLRHIASGFAQDNPIYTEEWLYYVLESGRYAQAAWDGFMRAPTMGTYRIESIISGELKKAKEGITDAR</sequence>
<dbReference type="EMBL" id="DMZY01000027">
    <property type="protein sequence ID" value="HAV91714.1"/>
    <property type="molecule type" value="Genomic_DNA"/>
</dbReference>
<evidence type="ECO:0000313" key="3">
    <source>
        <dbReference type="Proteomes" id="UP000264062"/>
    </source>
</evidence>
<reference evidence="2 3" key="1">
    <citation type="journal article" date="2018" name="Nat. Biotechnol.">
        <title>A standardized bacterial taxonomy based on genome phylogeny substantially revises the tree of life.</title>
        <authorList>
            <person name="Parks D.H."/>
            <person name="Chuvochina M."/>
            <person name="Waite D.W."/>
            <person name="Rinke C."/>
            <person name="Skarshewski A."/>
            <person name="Chaumeil P.A."/>
            <person name="Hugenholtz P."/>
        </authorList>
    </citation>
    <scope>NUCLEOTIDE SEQUENCE [LARGE SCALE GENOMIC DNA]</scope>
    <source>
        <strain evidence="2">UBA9956</strain>
    </source>
</reference>
<organism evidence="2 3">
    <name type="scientific">candidate division WOR-3 bacterium</name>
    <dbReference type="NCBI Taxonomy" id="2052148"/>
    <lineage>
        <taxon>Bacteria</taxon>
        <taxon>Bacteria division WOR-3</taxon>
    </lineage>
</organism>
<name>A0A350H848_UNCW3</name>
<feature type="domain" description="DUF6938" evidence="1">
    <location>
        <begin position="245"/>
        <end position="367"/>
    </location>
</feature>
<comment type="caution">
    <text evidence="2">The sequence shown here is derived from an EMBL/GenBank/DDBJ whole genome shotgun (WGS) entry which is preliminary data.</text>
</comment>
<accession>A0A350H848</accession>
<proteinExistence type="predicted"/>
<protein>
    <recommendedName>
        <fullName evidence="1">DUF6938 domain-containing protein</fullName>
    </recommendedName>
</protein>
<gene>
    <name evidence="2" type="ORF">DCW38_00825</name>
</gene>
<dbReference type="AlphaFoldDB" id="A0A350H848"/>
<dbReference type="Proteomes" id="UP000264062">
    <property type="component" value="Unassembled WGS sequence"/>
</dbReference>
<dbReference type="Pfam" id="PF22053">
    <property type="entry name" value="DUF6938"/>
    <property type="match status" value="1"/>
</dbReference>
<dbReference type="InterPro" id="IPR054218">
    <property type="entry name" value="DUF6938"/>
</dbReference>
<evidence type="ECO:0000259" key="1">
    <source>
        <dbReference type="Pfam" id="PF22053"/>
    </source>
</evidence>